<dbReference type="PANTHER" id="PTHR15657">
    <property type="entry name" value="THYROID TRANSCRIPTION FACTOR 1-ASSOCIATED PROTEIN 26"/>
    <property type="match status" value="1"/>
</dbReference>
<evidence type="ECO:0000256" key="1">
    <source>
        <dbReference type="SAM" id="MobiDB-lite"/>
    </source>
</evidence>
<sequence length="191" mass="22524">MSTQRKEDEENSKRTNRYKKNEKRLGGRGLSLQAFANAKSRVDGYNPALMKRRREFYKNAKHVSKFKKLVKQQQHQQNASSSTLKALQPSQDENEARDGNEIIKENQKRKRTSSFGLEDVYKKKCEEEEKARMEREAIVQAKKEEREKAEVRRKVMKEKMFKKTRHGQPVMKYRIENLLQTIQSSTRSSIG</sequence>
<comment type="caution">
    <text evidence="2">The sequence shown here is derived from an EMBL/GenBank/DDBJ whole genome shotgun (WGS) entry which is preliminary data.</text>
</comment>
<gene>
    <name evidence="2" type="ORF">HS088_TW12G00779</name>
</gene>
<dbReference type="InterPro" id="IPR013730">
    <property type="entry name" value="Fyv7/TAP26"/>
</dbReference>
<dbReference type="OrthoDB" id="1928808at2759"/>
<dbReference type="Pfam" id="PF08524">
    <property type="entry name" value="rRNA_processing"/>
    <property type="match status" value="1"/>
</dbReference>
<dbReference type="GO" id="GO:0005634">
    <property type="term" value="C:nucleus"/>
    <property type="evidence" value="ECO:0007669"/>
    <property type="project" value="TreeGrafter"/>
</dbReference>
<dbReference type="Proteomes" id="UP000593562">
    <property type="component" value="Unassembled WGS sequence"/>
</dbReference>
<organism evidence="2 3">
    <name type="scientific">Tripterygium wilfordii</name>
    <name type="common">Thunder God vine</name>
    <dbReference type="NCBI Taxonomy" id="458696"/>
    <lineage>
        <taxon>Eukaryota</taxon>
        <taxon>Viridiplantae</taxon>
        <taxon>Streptophyta</taxon>
        <taxon>Embryophyta</taxon>
        <taxon>Tracheophyta</taxon>
        <taxon>Spermatophyta</taxon>
        <taxon>Magnoliopsida</taxon>
        <taxon>eudicotyledons</taxon>
        <taxon>Gunneridae</taxon>
        <taxon>Pentapetalae</taxon>
        <taxon>rosids</taxon>
        <taxon>fabids</taxon>
        <taxon>Celastrales</taxon>
        <taxon>Celastraceae</taxon>
        <taxon>Tripterygium</taxon>
    </lineage>
</organism>
<dbReference type="AlphaFoldDB" id="A0A7J7CZT3"/>
<feature type="region of interest" description="Disordered" evidence="1">
    <location>
        <begin position="67"/>
        <end position="110"/>
    </location>
</feature>
<dbReference type="FunCoup" id="A0A7J7CZT3">
    <property type="interactions" value="884"/>
</dbReference>
<dbReference type="InParanoid" id="A0A7J7CZT3"/>
<accession>A0A7J7CZT3</accession>
<feature type="region of interest" description="Disordered" evidence="1">
    <location>
        <begin position="1"/>
        <end position="32"/>
    </location>
</feature>
<keyword evidence="3" id="KW-1185">Reference proteome</keyword>
<name>A0A7J7CZT3_TRIWF</name>
<feature type="compositionally biased region" description="Polar residues" evidence="1">
    <location>
        <begin position="71"/>
        <end position="91"/>
    </location>
</feature>
<dbReference type="EMBL" id="JAAARO010000012">
    <property type="protein sequence ID" value="KAF5739570.1"/>
    <property type="molecule type" value="Genomic_DNA"/>
</dbReference>
<feature type="compositionally biased region" description="Basic and acidic residues" evidence="1">
    <location>
        <begin position="1"/>
        <end position="13"/>
    </location>
</feature>
<evidence type="ECO:0000313" key="3">
    <source>
        <dbReference type="Proteomes" id="UP000593562"/>
    </source>
</evidence>
<evidence type="ECO:0000313" key="2">
    <source>
        <dbReference type="EMBL" id="KAF5739570.1"/>
    </source>
</evidence>
<feature type="compositionally biased region" description="Basic and acidic residues" evidence="1">
    <location>
        <begin position="94"/>
        <end position="106"/>
    </location>
</feature>
<proteinExistence type="predicted"/>
<dbReference type="PANTHER" id="PTHR15657:SF1">
    <property type="entry name" value="THYROID TRANSCRIPTION FACTOR 1-ASSOCIATED PROTEIN 26"/>
    <property type="match status" value="1"/>
</dbReference>
<reference evidence="2 3" key="1">
    <citation type="journal article" date="2020" name="Nat. Commun.">
        <title>Genome of Tripterygium wilfordii and identification of cytochrome P450 involved in triptolide biosynthesis.</title>
        <authorList>
            <person name="Tu L."/>
            <person name="Su P."/>
            <person name="Zhang Z."/>
            <person name="Gao L."/>
            <person name="Wang J."/>
            <person name="Hu T."/>
            <person name="Zhou J."/>
            <person name="Zhang Y."/>
            <person name="Zhao Y."/>
            <person name="Liu Y."/>
            <person name="Song Y."/>
            <person name="Tong Y."/>
            <person name="Lu Y."/>
            <person name="Yang J."/>
            <person name="Xu C."/>
            <person name="Jia M."/>
            <person name="Peters R.J."/>
            <person name="Huang L."/>
            <person name="Gao W."/>
        </authorList>
    </citation>
    <scope>NUCLEOTIDE SEQUENCE [LARGE SCALE GENOMIC DNA]</scope>
    <source>
        <strain evidence="3">cv. XIE 37</strain>
        <tissue evidence="2">Leaf</tissue>
    </source>
</reference>
<protein>
    <submittedName>
        <fullName evidence="2">Stress response protein nst1-like</fullName>
    </submittedName>
</protein>